<sequence>MKSELEISKVEKIQHLPPSLFQHSFLVLFSCIREDCFVRKSMATRFVFLVCFTFVWFGIQTNAQDWTSPCPDIFKYHVERNRWYGTITFLSDVDLEGIWVRVLFDGPVEQLTAEFQEYGEVSGKLEISKIRLNFKSTERSQERRMNSSSKIPIAS</sequence>
<reference evidence="2 3" key="1">
    <citation type="journal article" date="2024" name="BMC Genomics">
        <title>De novo assembly and annotation of Popillia japonica's genome with initial clues to its potential as an invasive pest.</title>
        <authorList>
            <person name="Cucini C."/>
            <person name="Boschi S."/>
            <person name="Funari R."/>
            <person name="Cardaioli E."/>
            <person name="Iannotti N."/>
            <person name="Marturano G."/>
            <person name="Paoli F."/>
            <person name="Bruttini M."/>
            <person name="Carapelli A."/>
            <person name="Frati F."/>
            <person name="Nardi F."/>
        </authorList>
    </citation>
    <scope>NUCLEOTIDE SEQUENCE [LARGE SCALE GENOMIC DNA]</scope>
    <source>
        <strain evidence="2">DMR45628</strain>
    </source>
</reference>
<protein>
    <submittedName>
        <fullName evidence="2">Serine protease gd N-terminus</fullName>
    </submittedName>
</protein>
<evidence type="ECO:0000313" key="2">
    <source>
        <dbReference type="EMBL" id="KAK9751269.1"/>
    </source>
</evidence>
<organism evidence="2 3">
    <name type="scientific">Popillia japonica</name>
    <name type="common">Japanese beetle</name>
    <dbReference type="NCBI Taxonomy" id="7064"/>
    <lineage>
        <taxon>Eukaryota</taxon>
        <taxon>Metazoa</taxon>
        <taxon>Ecdysozoa</taxon>
        <taxon>Arthropoda</taxon>
        <taxon>Hexapoda</taxon>
        <taxon>Insecta</taxon>
        <taxon>Pterygota</taxon>
        <taxon>Neoptera</taxon>
        <taxon>Endopterygota</taxon>
        <taxon>Coleoptera</taxon>
        <taxon>Polyphaga</taxon>
        <taxon>Scarabaeiformia</taxon>
        <taxon>Scarabaeidae</taxon>
        <taxon>Rutelinae</taxon>
        <taxon>Popillia</taxon>
    </lineage>
</organism>
<evidence type="ECO:0000313" key="3">
    <source>
        <dbReference type="Proteomes" id="UP001458880"/>
    </source>
</evidence>
<name>A0AAW1MXG8_POPJA</name>
<proteinExistence type="predicted"/>
<dbReference type="PROSITE" id="PS51257">
    <property type="entry name" value="PROKAR_LIPOPROTEIN"/>
    <property type="match status" value="1"/>
</dbReference>
<gene>
    <name evidence="2" type="ORF">QE152_g5156</name>
</gene>
<keyword evidence="3" id="KW-1185">Reference proteome</keyword>
<keyword evidence="2" id="KW-0645">Protease</keyword>
<comment type="caution">
    <text evidence="2">The sequence shown here is derived from an EMBL/GenBank/DDBJ whole genome shotgun (WGS) entry which is preliminary data.</text>
</comment>
<dbReference type="Pfam" id="PF16030">
    <property type="entry name" value="GD_N"/>
    <property type="match status" value="1"/>
</dbReference>
<dbReference type="AlphaFoldDB" id="A0AAW1MXG8"/>
<dbReference type="GO" id="GO:0008233">
    <property type="term" value="F:peptidase activity"/>
    <property type="evidence" value="ECO:0007669"/>
    <property type="project" value="UniProtKB-KW"/>
</dbReference>
<dbReference type="InterPro" id="IPR031986">
    <property type="entry name" value="GD_N"/>
</dbReference>
<keyword evidence="2" id="KW-0378">Hydrolase</keyword>
<accession>A0AAW1MXG8</accession>
<dbReference type="Proteomes" id="UP001458880">
    <property type="component" value="Unassembled WGS sequence"/>
</dbReference>
<dbReference type="GO" id="GO:0006508">
    <property type="term" value="P:proteolysis"/>
    <property type="evidence" value="ECO:0007669"/>
    <property type="project" value="UniProtKB-KW"/>
</dbReference>
<dbReference type="EMBL" id="JASPKY010000029">
    <property type="protein sequence ID" value="KAK9751269.1"/>
    <property type="molecule type" value="Genomic_DNA"/>
</dbReference>
<feature type="domain" description="Serine protease gd N-terminal" evidence="1">
    <location>
        <begin position="68"/>
        <end position="118"/>
    </location>
</feature>
<evidence type="ECO:0000259" key="1">
    <source>
        <dbReference type="Pfam" id="PF16030"/>
    </source>
</evidence>